<evidence type="ECO:0000256" key="1">
    <source>
        <dbReference type="SAM" id="SignalP"/>
    </source>
</evidence>
<dbReference type="EMBL" id="QUQM01000007">
    <property type="protein sequence ID" value="KAA8645818.1"/>
    <property type="molecule type" value="Genomic_DNA"/>
</dbReference>
<dbReference type="AlphaFoldDB" id="A0A4S3IZW8"/>
<evidence type="ECO:0000313" key="2">
    <source>
        <dbReference type="EMBL" id="KAA8645818.1"/>
    </source>
</evidence>
<name>A0A4S3IZW8_9EURO</name>
<keyword evidence="4" id="KW-1185">Reference proteome</keyword>
<comment type="caution">
    <text evidence="3">The sequence shown here is derived from an EMBL/GenBank/DDBJ whole genome shotgun (WGS) entry which is preliminary data.</text>
</comment>
<proteinExistence type="predicted"/>
<dbReference type="STRING" id="1220188.A0A4S3IZW8"/>
<dbReference type="EMBL" id="SOSA01001045">
    <property type="protein sequence ID" value="THC87782.1"/>
    <property type="molecule type" value="Genomic_DNA"/>
</dbReference>
<reference evidence="2 5" key="2">
    <citation type="submission" date="2019-08" db="EMBL/GenBank/DDBJ databases">
        <title>The genome sequence of a newly discovered highly antifungal drug resistant Aspergillus species, Aspergillus tanneri NIH 1004.</title>
        <authorList>
            <person name="Mounaud S."/>
            <person name="Singh I."/>
            <person name="Joardar V."/>
            <person name="Pakala S."/>
            <person name="Pakala S."/>
            <person name="Venepally P."/>
            <person name="Chung J.K."/>
            <person name="Losada L."/>
            <person name="Nierman W.C."/>
        </authorList>
    </citation>
    <scope>NUCLEOTIDE SEQUENCE [LARGE SCALE GENOMIC DNA]</scope>
    <source>
        <strain evidence="2 5">NIH1004</strain>
    </source>
</reference>
<evidence type="ECO:0000313" key="5">
    <source>
        <dbReference type="Proteomes" id="UP000324241"/>
    </source>
</evidence>
<reference evidence="3 4" key="1">
    <citation type="submission" date="2019-03" db="EMBL/GenBank/DDBJ databases">
        <title>The genome sequence of a newly discovered highly antifungal drug resistant Aspergillus species, Aspergillus tanneri NIH 1004.</title>
        <authorList>
            <person name="Mounaud S."/>
            <person name="Singh I."/>
            <person name="Joardar V."/>
            <person name="Pakala S."/>
            <person name="Pakala S."/>
            <person name="Venepally P."/>
            <person name="Hoover J."/>
            <person name="Nierman W."/>
            <person name="Chung J."/>
            <person name="Losada L."/>
        </authorList>
    </citation>
    <scope>NUCLEOTIDE SEQUENCE [LARGE SCALE GENOMIC DNA]</scope>
    <source>
        <strain evidence="3 4">NIH1004</strain>
    </source>
</reference>
<dbReference type="VEuPathDB" id="FungiDB:EYZ11_012774"/>
<accession>A0A4S3IZW8</accession>
<dbReference type="Proteomes" id="UP000324241">
    <property type="component" value="Unassembled WGS sequence"/>
</dbReference>
<gene>
    <name evidence="2" type="ORF">ATNIH1004_007239</name>
    <name evidence="3" type="ORF">EYZ11_012774</name>
</gene>
<dbReference type="OrthoDB" id="4480078at2759"/>
<feature type="chain" id="PRO_5036122051" evidence="1">
    <location>
        <begin position="22"/>
        <end position="276"/>
    </location>
</feature>
<protein>
    <submittedName>
        <fullName evidence="3">Uncharacterized protein</fullName>
    </submittedName>
</protein>
<dbReference type="RefSeq" id="XP_033425179.1">
    <property type="nucleotide sequence ID" value="XM_033571864.1"/>
</dbReference>
<evidence type="ECO:0000313" key="4">
    <source>
        <dbReference type="Proteomes" id="UP000308092"/>
    </source>
</evidence>
<organism evidence="3 4">
    <name type="scientific">Aspergillus tanneri</name>
    <dbReference type="NCBI Taxonomy" id="1220188"/>
    <lineage>
        <taxon>Eukaryota</taxon>
        <taxon>Fungi</taxon>
        <taxon>Dikarya</taxon>
        <taxon>Ascomycota</taxon>
        <taxon>Pezizomycotina</taxon>
        <taxon>Eurotiomycetes</taxon>
        <taxon>Eurotiomycetidae</taxon>
        <taxon>Eurotiales</taxon>
        <taxon>Aspergillaceae</taxon>
        <taxon>Aspergillus</taxon>
        <taxon>Aspergillus subgen. Circumdati</taxon>
    </lineage>
</organism>
<keyword evidence="1" id="KW-0732">Signal</keyword>
<feature type="signal peptide" evidence="1">
    <location>
        <begin position="1"/>
        <end position="21"/>
    </location>
</feature>
<dbReference type="GeneID" id="54329941"/>
<sequence>MAARSRSRVLLALALPPVVAAYGTHRFLTTLETKYPAQPPHSTSSVALGIPANPPTQHCAYVDVYSARVPVRALQDRAKRFGYTDSLSTKEDLSTVWARVLLGTRLFRAQSSIVGLFSNGKFDPGDTGDAPGGFSSDPDTGAPRQLVNGLLLVERPPSNQDSHGLLCSWKMADGPRKFFENISFWGYPWRLMSGGRHEMSVSEPFDGEGEKARGPYVEVRFSSAHDFETFPSEGGVESQKHLPGWVARLHRGYARLLLDIAVRELEGRDNGRKLMR</sequence>
<dbReference type="Proteomes" id="UP000308092">
    <property type="component" value="Unassembled WGS sequence"/>
</dbReference>
<evidence type="ECO:0000313" key="3">
    <source>
        <dbReference type="EMBL" id="THC87782.1"/>
    </source>
</evidence>